<feature type="transmembrane region" description="Helical" evidence="6">
    <location>
        <begin position="45"/>
        <end position="65"/>
    </location>
</feature>
<evidence type="ECO:0000313" key="9">
    <source>
        <dbReference type="Proteomes" id="UP001172102"/>
    </source>
</evidence>
<evidence type="ECO:0000256" key="6">
    <source>
        <dbReference type="SAM" id="Phobius"/>
    </source>
</evidence>
<keyword evidence="9" id="KW-1185">Reference proteome</keyword>
<feature type="transmembrane region" description="Helical" evidence="6">
    <location>
        <begin position="412"/>
        <end position="432"/>
    </location>
</feature>
<gene>
    <name evidence="8" type="ORF">B0H67DRAFT_610184</name>
</gene>
<reference evidence="8" key="1">
    <citation type="submission" date="2023-06" db="EMBL/GenBank/DDBJ databases">
        <title>Genome-scale phylogeny and comparative genomics of the fungal order Sordariales.</title>
        <authorList>
            <consortium name="Lawrence Berkeley National Laboratory"/>
            <person name="Hensen N."/>
            <person name="Bonometti L."/>
            <person name="Westerberg I."/>
            <person name="Brannstrom I.O."/>
            <person name="Guillou S."/>
            <person name="Cros-Aarteil S."/>
            <person name="Calhoun S."/>
            <person name="Haridas S."/>
            <person name="Kuo A."/>
            <person name="Mondo S."/>
            <person name="Pangilinan J."/>
            <person name="Riley R."/>
            <person name="Labutti K."/>
            <person name="Andreopoulos B."/>
            <person name="Lipzen A."/>
            <person name="Chen C."/>
            <person name="Yanf M."/>
            <person name="Daum C."/>
            <person name="Ng V."/>
            <person name="Clum A."/>
            <person name="Steindorff A."/>
            <person name="Ohm R."/>
            <person name="Martin F."/>
            <person name="Silar P."/>
            <person name="Natvig D."/>
            <person name="Lalanne C."/>
            <person name="Gautier V."/>
            <person name="Ament-Velasquez S.L."/>
            <person name="Kruys A."/>
            <person name="Hutchinson M.I."/>
            <person name="Powell A.J."/>
            <person name="Barry K."/>
            <person name="Miller A.N."/>
            <person name="Grigoriev I.V."/>
            <person name="Debuchy R."/>
            <person name="Gladieux P."/>
            <person name="Thoren M.H."/>
            <person name="Johannesson H."/>
        </authorList>
    </citation>
    <scope>NUCLEOTIDE SEQUENCE</scope>
    <source>
        <strain evidence="8">SMH4607-1</strain>
    </source>
</reference>
<proteinExistence type="predicted"/>
<dbReference type="Gene3D" id="1.20.1250.20">
    <property type="entry name" value="MFS general substrate transporter like domains"/>
    <property type="match status" value="2"/>
</dbReference>
<feature type="transmembrane region" description="Helical" evidence="6">
    <location>
        <begin position="508"/>
        <end position="527"/>
    </location>
</feature>
<dbReference type="InterPro" id="IPR011701">
    <property type="entry name" value="MFS"/>
</dbReference>
<comment type="caution">
    <text evidence="8">The sequence shown here is derived from an EMBL/GenBank/DDBJ whole genome shotgun (WGS) entry which is preliminary data.</text>
</comment>
<keyword evidence="2 6" id="KW-0812">Transmembrane</keyword>
<organism evidence="8 9">
    <name type="scientific">Lasiosphaeris hirsuta</name>
    <dbReference type="NCBI Taxonomy" id="260670"/>
    <lineage>
        <taxon>Eukaryota</taxon>
        <taxon>Fungi</taxon>
        <taxon>Dikarya</taxon>
        <taxon>Ascomycota</taxon>
        <taxon>Pezizomycotina</taxon>
        <taxon>Sordariomycetes</taxon>
        <taxon>Sordariomycetidae</taxon>
        <taxon>Sordariales</taxon>
        <taxon>Lasiosphaeriaceae</taxon>
        <taxon>Lasiosphaeris</taxon>
    </lineage>
</organism>
<keyword evidence="4 6" id="KW-0472">Membrane</keyword>
<evidence type="ECO:0000313" key="8">
    <source>
        <dbReference type="EMBL" id="KAK0715318.1"/>
    </source>
</evidence>
<dbReference type="InterPro" id="IPR005828">
    <property type="entry name" value="MFS_sugar_transport-like"/>
</dbReference>
<dbReference type="GO" id="GO:0022857">
    <property type="term" value="F:transmembrane transporter activity"/>
    <property type="evidence" value="ECO:0007669"/>
    <property type="project" value="InterPro"/>
</dbReference>
<feature type="transmembrane region" description="Helical" evidence="6">
    <location>
        <begin position="240"/>
        <end position="262"/>
    </location>
</feature>
<dbReference type="Proteomes" id="UP001172102">
    <property type="component" value="Unassembled WGS sequence"/>
</dbReference>
<sequence>MSYSRDVPPARRTWWGPLARAQRNPEPPGILSRNRMRRIIDNGRLVKRLFWVGASGFFARSYAFFSGNIIKLELLYIYPPCGRLDGNPGMALDEIGHVAAVLSMLVVGNLADLWGRKRLYGYELLLLIVATLGIVQASEGFGGTMDIYAWLAFWRFCLGLAIGAEQPLVAIITAEWVRTKSRGRMMAAIFAVQPLARLVAYGVALAALQRISSDNGLTADSIGRDDGADGEVAKQVADRVWRMATGLGIIPALVAIGFRFTIPETPLYYADILLDTVKGANKSAWLYMTASADSHDPPSSHQSTLEPSHPTHSAEVDRDGDSVASETFRRRKWYAGAVHCLRTTPAGRNLALLSVLWMFSDMAWYCLSMESLASASTLWPDRSKTCSGDMEFASESTANPSLYYELEHSAKSFMLVVSIGALLGSAVLIAVINRVHRRVLLMATCGALAVLFPVAGAVLLSTGEKGVAANTAVDVLFGVMHFLFALGPRTLVLILAAELFPTVYRGTFYSIAGAAGRVGAIVIRPVIGRTTGLDKAMGIRLVLVMLLMVACVVISYFLPEVQRVSRHDDIETGSEDEGSGAGNATEKGIRAARRRAKGWVASLFPKLETMTLEEIAPNPHER</sequence>
<dbReference type="AlphaFoldDB" id="A0AA40AGF3"/>
<feature type="transmembrane region" description="Helical" evidence="6">
    <location>
        <begin position="475"/>
        <end position="496"/>
    </location>
</feature>
<feature type="transmembrane region" description="Helical" evidence="6">
    <location>
        <begin position="350"/>
        <end position="373"/>
    </location>
</feature>
<feature type="region of interest" description="Disordered" evidence="5">
    <location>
        <begin position="570"/>
        <end position="589"/>
    </location>
</feature>
<accession>A0AA40AGF3</accession>
<evidence type="ECO:0000259" key="7">
    <source>
        <dbReference type="PROSITE" id="PS50850"/>
    </source>
</evidence>
<dbReference type="PANTHER" id="PTHR24064">
    <property type="entry name" value="SOLUTE CARRIER FAMILY 22 MEMBER"/>
    <property type="match status" value="1"/>
</dbReference>
<feature type="transmembrane region" description="Helical" evidence="6">
    <location>
        <begin position="439"/>
        <end position="463"/>
    </location>
</feature>
<feature type="transmembrane region" description="Helical" evidence="6">
    <location>
        <begin position="122"/>
        <end position="141"/>
    </location>
</feature>
<evidence type="ECO:0000256" key="1">
    <source>
        <dbReference type="ARBA" id="ARBA00004141"/>
    </source>
</evidence>
<dbReference type="GO" id="GO:0016020">
    <property type="term" value="C:membrane"/>
    <property type="evidence" value="ECO:0007669"/>
    <property type="project" value="UniProtKB-SubCell"/>
</dbReference>
<feature type="region of interest" description="Disordered" evidence="5">
    <location>
        <begin position="295"/>
        <end position="321"/>
    </location>
</feature>
<comment type="subcellular location">
    <subcellularLocation>
        <location evidence="1">Membrane</location>
        <topology evidence="1">Multi-pass membrane protein</topology>
    </subcellularLocation>
</comment>
<dbReference type="Pfam" id="PF07690">
    <property type="entry name" value="MFS_1"/>
    <property type="match status" value="1"/>
</dbReference>
<feature type="transmembrane region" description="Helical" evidence="6">
    <location>
        <begin position="147"/>
        <end position="164"/>
    </location>
</feature>
<protein>
    <submittedName>
        <fullName evidence="8">Major facilitator superfamily domain-containing protein</fullName>
    </submittedName>
</protein>
<feature type="compositionally biased region" description="Basic and acidic residues" evidence="5">
    <location>
        <begin position="312"/>
        <end position="321"/>
    </location>
</feature>
<dbReference type="PROSITE" id="PS50850">
    <property type="entry name" value="MFS"/>
    <property type="match status" value="1"/>
</dbReference>
<feature type="transmembrane region" description="Helical" evidence="6">
    <location>
        <begin position="539"/>
        <end position="558"/>
    </location>
</feature>
<dbReference type="InterPro" id="IPR020846">
    <property type="entry name" value="MFS_dom"/>
</dbReference>
<feature type="domain" description="Major facilitator superfamily (MFS) profile" evidence="7">
    <location>
        <begin position="49"/>
        <end position="562"/>
    </location>
</feature>
<evidence type="ECO:0000256" key="4">
    <source>
        <dbReference type="ARBA" id="ARBA00023136"/>
    </source>
</evidence>
<evidence type="ECO:0000256" key="3">
    <source>
        <dbReference type="ARBA" id="ARBA00022989"/>
    </source>
</evidence>
<dbReference type="EMBL" id="JAUKUA010000004">
    <property type="protein sequence ID" value="KAK0715318.1"/>
    <property type="molecule type" value="Genomic_DNA"/>
</dbReference>
<keyword evidence="3 6" id="KW-1133">Transmembrane helix</keyword>
<evidence type="ECO:0000256" key="5">
    <source>
        <dbReference type="SAM" id="MobiDB-lite"/>
    </source>
</evidence>
<name>A0AA40AGF3_9PEZI</name>
<feature type="transmembrane region" description="Helical" evidence="6">
    <location>
        <begin position="185"/>
        <end position="208"/>
    </location>
</feature>
<dbReference type="Pfam" id="PF00083">
    <property type="entry name" value="Sugar_tr"/>
    <property type="match status" value="1"/>
</dbReference>
<dbReference type="InterPro" id="IPR036259">
    <property type="entry name" value="MFS_trans_sf"/>
</dbReference>
<evidence type="ECO:0000256" key="2">
    <source>
        <dbReference type="ARBA" id="ARBA00022692"/>
    </source>
</evidence>
<dbReference type="SUPFAM" id="SSF103473">
    <property type="entry name" value="MFS general substrate transporter"/>
    <property type="match status" value="1"/>
</dbReference>
<feature type="transmembrane region" description="Helical" evidence="6">
    <location>
        <begin position="95"/>
        <end position="115"/>
    </location>
</feature>